<organism evidence="1 2">
    <name type="scientific">Araneus ventricosus</name>
    <name type="common">Orbweaver spider</name>
    <name type="synonym">Epeira ventricosa</name>
    <dbReference type="NCBI Taxonomy" id="182803"/>
    <lineage>
        <taxon>Eukaryota</taxon>
        <taxon>Metazoa</taxon>
        <taxon>Ecdysozoa</taxon>
        <taxon>Arthropoda</taxon>
        <taxon>Chelicerata</taxon>
        <taxon>Arachnida</taxon>
        <taxon>Araneae</taxon>
        <taxon>Araneomorphae</taxon>
        <taxon>Entelegynae</taxon>
        <taxon>Araneoidea</taxon>
        <taxon>Araneidae</taxon>
        <taxon>Araneus</taxon>
    </lineage>
</organism>
<comment type="caution">
    <text evidence="1">The sequence shown here is derived from an EMBL/GenBank/DDBJ whole genome shotgun (WGS) entry which is preliminary data.</text>
</comment>
<gene>
    <name evidence="1" type="ORF">AVEN_4317_1</name>
</gene>
<dbReference type="AlphaFoldDB" id="A0A4Y2GGE9"/>
<keyword evidence="2" id="KW-1185">Reference proteome</keyword>
<sequence length="115" mass="13232">MSAPLQANDLVALYTIPFFSPSIQASHSRPLHTMQIYMLRVTPNPYRTYFPPPAPISSEENERVSPLPYLHRSHFSIYGPAVQMERLDIQIFDPPLQFSSVFRIDDRFGHGVERS</sequence>
<dbReference type="Proteomes" id="UP000499080">
    <property type="component" value="Unassembled WGS sequence"/>
</dbReference>
<evidence type="ECO:0000313" key="2">
    <source>
        <dbReference type="Proteomes" id="UP000499080"/>
    </source>
</evidence>
<proteinExistence type="predicted"/>
<accession>A0A4Y2GGE9</accession>
<dbReference type="EMBL" id="BGPR01001350">
    <property type="protein sequence ID" value="GBM51805.1"/>
    <property type="molecule type" value="Genomic_DNA"/>
</dbReference>
<evidence type="ECO:0000313" key="1">
    <source>
        <dbReference type="EMBL" id="GBM51805.1"/>
    </source>
</evidence>
<reference evidence="1 2" key="1">
    <citation type="journal article" date="2019" name="Sci. Rep.">
        <title>Orb-weaving spider Araneus ventricosus genome elucidates the spidroin gene catalogue.</title>
        <authorList>
            <person name="Kono N."/>
            <person name="Nakamura H."/>
            <person name="Ohtoshi R."/>
            <person name="Moran D.A.P."/>
            <person name="Shinohara A."/>
            <person name="Yoshida Y."/>
            <person name="Fujiwara M."/>
            <person name="Mori M."/>
            <person name="Tomita M."/>
            <person name="Arakawa K."/>
        </authorList>
    </citation>
    <scope>NUCLEOTIDE SEQUENCE [LARGE SCALE GENOMIC DNA]</scope>
</reference>
<name>A0A4Y2GGE9_ARAVE</name>
<protein>
    <submittedName>
        <fullName evidence="1">Uncharacterized protein</fullName>
    </submittedName>
</protein>